<evidence type="ECO:0000313" key="1">
    <source>
        <dbReference type="EMBL" id="NML24831.1"/>
    </source>
</evidence>
<evidence type="ECO:0008006" key="3">
    <source>
        <dbReference type="Google" id="ProtNLM"/>
    </source>
</evidence>
<sequence>MVHNQHPLLEPAQLRQALTDIATSAAPTAIVELIRWLDSFQYEAELPIAELARLVVVLDEAAQPQLRQAAGLYLSNAFGSRSLRYKALGKDFYASLGRAYDLVLDGLATDFALPVDDPLRAEIRLRTVRSAAGEMKWAAFDYHGLPGDVWQRAGQAFRDAHNVGGLNVPINIREGRETRSTIQREFVRLVALHCASLDQLSPERIEATDKLVRYLQPALDLSAEPLSGSQFAVDLDRLAPPRRCLTLPDKPSGDLRFFRPGDALPALDELARSLADASSAPAFAGISLPSVTATVRHLARQWGPQPPMRQFRRHVVQGQLALATGLGFIRSQLSGDALLRPAAAWTLLDASRNGFGVQSAMYDADVCRVGALVGAHVGETGRWVLALVRRVRFDDRARVSVGLQTISSDPQQVVLDDGQRSWIGILCEPAVRGRSVRVVCEPGFMRAGGQVFARLGTRMLKLEPGSAMAGGPGYQISPCAVV</sequence>
<comment type="caution">
    <text evidence="1">The sequence shown here is derived from an EMBL/GenBank/DDBJ whole genome shotgun (WGS) entry which is preliminary data.</text>
</comment>
<dbReference type="Proteomes" id="UP000580043">
    <property type="component" value="Unassembled WGS sequence"/>
</dbReference>
<keyword evidence="2" id="KW-1185">Reference proteome</keyword>
<proteinExistence type="predicted"/>
<protein>
    <recommendedName>
        <fullName evidence="3">PilZ domain-containing protein</fullName>
    </recommendedName>
</protein>
<gene>
    <name evidence="1" type="ORF">HHL15_03715</name>
</gene>
<dbReference type="EMBL" id="JABBGA010000002">
    <property type="protein sequence ID" value="NML24831.1"/>
    <property type="molecule type" value="Genomic_DNA"/>
</dbReference>
<evidence type="ECO:0000313" key="2">
    <source>
        <dbReference type="Proteomes" id="UP000580043"/>
    </source>
</evidence>
<name>A0A848G581_9RHOO</name>
<organism evidence="1 2">
    <name type="scientific">Zoogloea dura</name>
    <dbReference type="NCBI Taxonomy" id="2728840"/>
    <lineage>
        <taxon>Bacteria</taxon>
        <taxon>Pseudomonadati</taxon>
        <taxon>Pseudomonadota</taxon>
        <taxon>Betaproteobacteria</taxon>
        <taxon>Rhodocyclales</taxon>
        <taxon>Zoogloeaceae</taxon>
        <taxon>Zoogloea</taxon>
    </lineage>
</organism>
<accession>A0A848G581</accession>
<dbReference type="RefSeq" id="WP_169144475.1">
    <property type="nucleotide sequence ID" value="NZ_JABBGA010000002.1"/>
</dbReference>
<reference evidence="1 2" key="1">
    <citation type="submission" date="2020-04" db="EMBL/GenBank/DDBJ databases">
        <title>Zoogloea sp. G-4-1-14 isolated from soil.</title>
        <authorList>
            <person name="Dahal R.H."/>
        </authorList>
    </citation>
    <scope>NUCLEOTIDE SEQUENCE [LARGE SCALE GENOMIC DNA]</scope>
    <source>
        <strain evidence="1 2">G-4-1-14</strain>
    </source>
</reference>
<dbReference type="AlphaFoldDB" id="A0A848G581"/>